<dbReference type="AlphaFoldDB" id="A0A1G1STN8"/>
<dbReference type="SUPFAM" id="SSF54975">
    <property type="entry name" value="Acylphosphatase/BLUF domain-like"/>
    <property type="match status" value="1"/>
</dbReference>
<comment type="caution">
    <text evidence="2">The sequence shown here is derived from an EMBL/GenBank/DDBJ whole genome shotgun (WGS) entry which is preliminary data.</text>
</comment>
<proteinExistence type="predicted"/>
<accession>A0A1G1STN8</accession>
<reference evidence="2 3" key="1">
    <citation type="submission" date="2016-08" db="EMBL/GenBank/DDBJ databases">
        <title>Hymenobacter coccineus sp. nov., Hymenobacter lapidarius sp. nov. and Hymenobacter glacialis sp. nov., isolated from Antarctic soil.</title>
        <authorList>
            <person name="Sedlacek I."/>
            <person name="Kralova S."/>
            <person name="Kyrova K."/>
            <person name="Maslanova I."/>
            <person name="Stankova E."/>
            <person name="Vrbovska V."/>
            <person name="Nemec M."/>
            <person name="Bartak M."/>
            <person name="Svec P."/>
            <person name="Busse H.-J."/>
            <person name="Pantucek R."/>
        </authorList>
    </citation>
    <scope>NUCLEOTIDE SEQUENCE [LARGE SCALE GENOMIC DNA]</scope>
    <source>
        <strain evidence="2 3">CCM 8643</strain>
    </source>
</reference>
<dbReference type="EMBL" id="MDZB01000153">
    <property type="protein sequence ID" value="OGX81941.1"/>
    <property type="molecule type" value="Genomic_DNA"/>
</dbReference>
<evidence type="ECO:0000313" key="3">
    <source>
        <dbReference type="Proteomes" id="UP000176294"/>
    </source>
</evidence>
<protein>
    <recommendedName>
        <fullName evidence="1">BLUF domain-containing protein</fullName>
    </recommendedName>
</protein>
<dbReference type="InterPro" id="IPR036046">
    <property type="entry name" value="Acylphosphatase-like_dom_sf"/>
</dbReference>
<dbReference type="GO" id="GO:0009882">
    <property type="term" value="F:blue light photoreceptor activity"/>
    <property type="evidence" value="ECO:0007669"/>
    <property type="project" value="InterPro"/>
</dbReference>
<dbReference type="Proteomes" id="UP000176294">
    <property type="component" value="Unassembled WGS sequence"/>
</dbReference>
<evidence type="ECO:0000313" key="2">
    <source>
        <dbReference type="EMBL" id="OGX81941.1"/>
    </source>
</evidence>
<dbReference type="SMART" id="SM01034">
    <property type="entry name" value="BLUF"/>
    <property type="match status" value="1"/>
</dbReference>
<dbReference type="Pfam" id="PF04940">
    <property type="entry name" value="BLUF"/>
    <property type="match status" value="1"/>
</dbReference>
<dbReference type="Gene3D" id="3.30.70.100">
    <property type="match status" value="1"/>
</dbReference>
<evidence type="ECO:0000259" key="1">
    <source>
        <dbReference type="PROSITE" id="PS50925"/>
    </source>
</evidence>
<feature type="domain" description="BLUF" evidence="1">
    <location>
        <begin position="77"/>
        <end position="168"/>
    </location>
</feature>
<dbReference type="GO" id="GO:0071949">
    <property type="term" value="F:FAD binding"/>
    <property type="evidence" value="ECO:0007669"/>
    <property type="project" value="InterPro"/>
</dbReference>
<gene>
    <name evidence="2" type="ORF">BEN47_04780</name>
</gene>
<organism evidence="2 3">
    <name type="scientific">Hymenobacter lapidarius</name>
    <dbReference type="NCBI Taxonomy" id="1908237"/>
    <lineage>
        <taxon>Bacteria</taxon>
        <taxon>Pseudomonadati</taxon>
        <taxon>Bacteroidota</taxon>
        <taxon>Cytophagia</taxon>
        <taxon>Cytophagales</taxon>
        <taxon>Hymenobacteraceae</taxon>
        <taxon>Hymenobacter</taxon>
    </lineage>
</organism>
<name>A0A1G1STN8_9BACT</name>
<dbReference type="PROSITE" id="PS50925">
    <property type="entry name" value="BLUF"/>
    <property type="match status" value="1"/>
</dbReference>
<dbReference type="STRING" id="1908237.BEN47_04780"/>
<sequence>MSILKNFHTQSATAAYRQQMFPSPLDTEAQCRVRDWAADLAAASTPHARHYEHQLLSRYQRQEVSCEQVLTLLDASPYHVLYRSHATRPFSEAQLQELLAAARSYNTRHHLTGLLLHSNGCFVQVLEGPKAVVQALYARIQQDARHTHVVTVSEGHGPKRRFGNWDMALGRVAGSAVVRAFETVLLQEEAPDAFASDRLLSALLQAFDVHQPPPTSLAPLRR</sequence>
<dbReference type="InterPro" id="IPR007024">
    <property type="entry name" value="BLUF_domain"/>
</dbReference>
<keyword evidence="3" id="KW-1185">Reference proteome</keyword>